<accession>A0A9D5K7U7</accession>
<protein>
    <submittedName>
        <fullName evidence="1">Uncharacterized protein</fullName>
    </submittedName>
</protein>
<dbReference type="EMBL" id="WJKJ01000054">
    <property type="protein sequence ID" value="MBD3363931.1"/>
    <property type="molecule type" value="Genomic_DNA"/>
</dbReference>
<evidence type="ECO:0000313" key="2">
    <source>
        <dbReference type="Proteomes" id="UP000630660"/>
    </source>
</evidence>
<comment type="caution">
    <text evidence="1">The sequence shown here is derived from an EMBL/GenBank/DDBJ whole genome shotgun (WGS) entry which is preliminary data.</text>
</comment>
<organism evidence="1 2">
    <name type="scientific">candidate division WOR-3 bacterium</name>
    <dbReference type="NCBI Taxonomy" id="2052148"/>
    <lineage>
        <taxon>Bacteria</taxon>
        <taxon>Bacteria division WOR-3</taxon>
    </lineage>
</organism>
<sequence length="114" mass="12952">MTSDDKQVLPDKECSRDFLTYSVNPTEPCYIALSGCGPPHLLKERYDEAENNDVIADTCTILEATPRDKKDVEYCGVYFADFSPEGNSLVYYIYSNRIDRDANQIALITDILNR</sequence>
<proteinExistence type="predicted"/>
<reference evidence="1" key="1">
    <citation type="submission" date="2019-11" db="EMBL/GenBank/DDBJ databases">
        <title>Microbial mats filling the niche in hypersaline microbial mats.</title>
        <authorList>
            <person name="Wong H.L."/>
            <person name="Macleod F.I."/>
            <person name="White R.A. III"/>
            <person name="Burns B.P."/>
        </authorList>
    </citation>
    <scope>NUCLEOTIDE SEQUENCE</scope>
    <source>
        <strain evidence="1">Bin_327</strain>
    </source>
</reference>
<dbReference type="AlphaFoldDB" id="A0A9D5K7U7"/>
<name>A0A9D5K7U7_UNCW3</name>
<evidence type="ECO:0000313" key="1">
    <source>
        <dbReference type="EMBL" id="MBD3363931.1"/>
    </source>
</evidence>
<gene>
    <name evidence="1" type="ORF">GF359_01820</name>
</gene>
<dbReference type="Proteomes" id="UP000630660">
    <property type="component" value="Unassembled WGS sequence"/>
</dbReference>